<evidence type="ECO:0000313" key="1">
    <source>
        <dbReference type="EMBL" id="MBP1993508.1"/>
    </source>
</evidence>
<sequence>MKVKLMVVVLLIVTVLAGCGGPKEDVPIFMMGSQGIPSEVADKLRDSLKEKVGEAPTVALNTSPMFSMEKMVVELAAGGNGIMILGEEQFLGMAPQNGYVALDDVINPEDYPTGILEMTDEEGNKEKHLYGIPLEETKWMKELDLNGKGLVAFIPMNAKKQEEAKKVMKIIAEK</sequence>
<accession>A0ABS4J144</accession>
<dbReference type="Gene3D" id="3.40.190.10">
    <property type="entry name" value="Periplasmic binding protein-like II"/>
    <property type="match status" value="1"/>
</dbReference>
<evidence type="ECO:0000313" key="2">
    <source>
        <dbReference type="Proteomes" id="UP001519287"/>
    </source>
</evidence>
<reference evidence="1 2" key="1">
    <citation type="submission" date="2021-03" db="EMBL/GenBank/DDBJ databases">
        <title>Genomic Encyclopedia of Type Strains, Phase IV (KMG-IV): sequencing the most valuable type-strain genomes for metagenomic binning, comparative biology and taxonomic classification.</title>
        <authorList>
            <person name="Goeker M."/>
        </authorList>
    </citation>
    <scope>NUCLEOTIDE SEQUENCE [LARGE SCALE GENOMIC DNA]</scope>
    <source>
        <strain evidence="1 2">DSM 26048</strain>
    </source>
</reference>
<dbReference type="EMBL" id="JAGGLB010000019">
    <property type="protein sequence ID" value="MBP1993508.1"/>
    <property type="molecule type" value="Genomic_DNA"/>
</dbReference>
<dbReference type="Proteomes" id="UP001519287">
    <property type="component" value="Unassembled WGS sequence"/>
</dbReference>
<proteinExistence type="predicted"/>
<protein>
    <submittedName>
        <fullName evidence="1">ABC-type glycerol-3-phosphate transport system substrate-binding protein</fullName>
    </submittedName>
</protein>
<keyword evidence="2" id="KW-1185">Reference proteome</keyword>
<comment type="caution">
    <text evidence="1">The sequence shown here is derived from an EMBL/GenBank/DDBJ whole genome shotgun (WGS) entry which is preliminary data.</text>
</comment>
<dbReference type="RefSeq" id="WP_209975398.1">
    <property type="nucleotide sequence ID" value="NZ_JAGGLB010000019.1"/>
</dbReference>
<gene>
    <name evidence="1" type="ORF">J2Z66_005130</name>
</gene>
<dbReference type="PROSITE" id="PS51257">
    <property type="entry name" value="PROKAR_LIPOPROTEIN"/>
    <property type="match status" value="1"/>
</dbReference>
<organism evidence="1 2">
    <name type="scientific">Paenibacillus eucommiae</name>
    <dbReference type="NCBI Taxonomy" id="1355755"/>
    <lineage>
        <taxon>Bacteria</taxon>
        <taxon>Bacillati</taxon>
        <taxon>Bacillota</taxon>
        <taxon>Bacilli</taxon>
        <taxon>Bacillales</taxon>
        <taxon>Paenibacillaceae</taxon>
        <taxon>Paenibacillus</taxon>
    </lineage>
</organism>
<name>A0ABS4J144_9BACL</name>